<evidence type="ECO:0000256" key="1">
    <source>
        <dbReference type="ARBA" id="ARBA00022679"/>
    </source>
</evidence>
<keyword evidence="1" id="KW-0808">Transferase</keyword>
<sequence length="777" mass="79006">MHNDHDGDRGDGISGIEPLAPTDPPRVGPYVLLGRLGSGGMGRVYLARSAGGRTVAVKVVHEEHATNREFRARFRREVAAARRVGERFTAPVLEGDPDAPRPWVATGYVPGPSLEQVVREHGPLPTASVHELFDGLTRALRGIHEAGIVHRDLKPSNVLLTIEGPRVIDFGIARALQPSVESLLTSTGMVIGSPGFMAPEQVVGEAVGPSADVFALGCVAMYAATGRLPFGHGAPNQHAVMFRIVQSAPDLTAVEDDALRALIARCLAKPPTDRPSVAALLADPARARRTPGDGAWLPPALVARLAQQAARLLDAEAPEAPEAPQHRAPGPPDVPGPPADAAPSPDRPTVGLRPQAAEGAGAAGGAEGAEGAKATGAANAAGAAAGSVPSAASAATPVVDAPEVSDATEASDASAAPETSAPTPAPAATSAAKGSGSAKEPGSAQESGPSKGTPEDRVEDRPAAPPASHPEGRAAGHSARRPEASAPDPVGSPAGGPAGGPARGRGGRERRRRGWVVATVVLAVIATASVAALLARGDGASDDQARGGTAAGPTASGTAAPTPSASTSGDDAKRDPKDAENAEGKGEDKARKDGRDGRDGRDDLSRDDADAKNPAREDGDAPAAGDDAADRPRGNDSAPDDADPPAREKPGSGDAQRPPSSRPTSSGTVPQRYLGTWERKNYAGPVSQRMVVRQASPGQHVITLSYDGAGHCKSTATLVAMEDGGKRMSVGPTDVDTVASNGYCPSDNASSFAFGSDGKLYRTVGFQQEMTPFTRIG</sequence>
<dbReference type="PANTHER" id="PTHR43289">
    <property type="entry name" value="MITOGEN-ACTIVATED PROTEIN KINASE KINASE KINASE 20-RELATED"/>
    <property type="match status" value="1"/>
</dbReference>
<dbReference type="SUPFAM" id="SSF56112">
    <property type="entry name" value="Protein kinase-like (PK-like)"/>
    <property type="match status" value="1"/>
</dbReference>
<dbReference type="Pfam" id="PF00069">
    <property type="entry name" value="Pkinase"/>
    <property type="match status" value="1"/>
</dbReference>
<accession>A0A7H8NAA2</accession>
<dbReference type="PROSITE" id="PS50011">
    <property type="entry name" value="PROTEIN_KINASE_DOM"/>
    <property type="match status" value="1"/>
</dbReference>
<dbReference type="GO" id="GO:0004674">
    <property type="term" value="F:protein serine/threonine kinase activity"/>
    <property type="evidence" value="ECO:0007669"/>
    <property type="project" value="TreeGrafter"/>
</dbReference>
<dbReference type="RefSeq" id="WP_198427429.1">
    <property type="nucleotide sequence ID" value="NZ_CP054929.1"/>
</dbReference>
<feature type="compositionally biased region" description="Low complexity" evidence="6">
    <location>
        <begin position="657"/>
        <end position="670"/>
    </location>
</feature>
<feature type="region of interest" description="Disordered" evidence="6">
    <location>
        <begin position="397"/>
        <end position="513"/>
    </location>
</feature>
<dbReference type="InterPro" id="IPR008271">
    <property type="entry name" value="Ser/Thr_kinase_AS"/>
</dbReference>
<feature type="compositionally biased region" description="Basic and acidic residues" evidence="6">
    <location>
        <begin position="570"/>
        <end position="619"/>
    </location>
</feature>
<evidence type="ECO:0000313" key="8">
    <source>
        <dbReference type="EMBL" id="QKW51364.1"/>
    </source>
</evidence>
<organism evidence="8 9">
    <name type="scientific">Streptomyces buecherae</name>
    <dbReference type="NCBI Taxonomy" id="2763006"/>
    <lineage>
        <taxon>Bacteria</taxon>
        <taxon>Bacillati</taxon>
        <taxon>Actinomycetota</taxon>
        <taxon>Actinomycetes</taxon>
        <taxon>Kitasatosporales</taxon>
        <taxon>Streptomycetaceae</taxon>
        <taxon>Streptomyces</taxon>
    </lineage>
</organism>
<dbReference type="SMART" id="SM00220">
    <property type="entry name" value="S_TKc"/>
    <property type="match status" value="1"/>
</dbReference>
<feature type="region of interest" description="Disordered" evidence="6">
    <location>
        <begin position="538"/>
        <end position="671"/>
    </location>
</feature>
<feature type="compositionally biased region" description="Basic and acidic residues" evidence="6">
    <location>
        <begin position="1"/>
        <end position="11"/>
    </location>
</feature>
<feature type="binding site" evidence="5">
    <location>
        <position position="58"/>
    </location>
    <ligand>
        <name>ATP</name>
        <dbReference type="ChEBI" id="CHEBI:30616"/>
    </ligand>
</feature>
<proteinExistence type="predicted"/>
<feature type="region of interest" description="Disordered" evidence="6">
    <location>
        <begin position="318"/>
        <end position="368"/>
    </location>
</feature>
<feature type="compositionally biased region" description="Low complexity" evidence="6">
    <location>
        <begin position="547"/>
        <end position="569"/>
    </location>
</feature>
<feature type="compositionally biased region" description="Basic and acidic residues" evidence="6">
    <location>
        <begin position="453"/>
        <end position="462"/>
    </location>
</feature>
<feature type="domain" description="Protein kinase" evidence="7">
    <location>
        <begin position="30"/>
        <end position="286"/>
    </location>
</feature>
<dbReference type="EMBL" id="CP054929">
    <property type="protein sequence ID" value="QKW51364.1"/>
    <property type="molecule type" value="Genomic_DNA"/>
</dbReference>
<keyword evidence="3 8" id="KW-0418">Kinase</keyword>
<dbReference type="Proteomes" id="UP000509303">
    <property type="component" value="Chromosome"/>
</dbReference>
<gene>
    <name evidence="8" type="ORF">HUT08_19540</name>
</gene>
<dbReference type="PANTHER" id="PTHR43289:SF34">
    <property type="entry name" value="SERINE_THREONINE-PROTEIN KINASE YBDM-RELATED"/>
    <property type="match status" value="1"/>
</dbReference>
<evidence type="ECO:0000256" key="5">
    <source>
        <dbReference type="PROSITE-ProRule" id="PRU10141"/>
    </source>
</evidence>
<dbReference type="Gene3D" id="3.30.200.20">
    <property type="entry name" value="Phosphorylase Kinase, domain 1"/>
    <property type="match status" value="1"/>
</dbReference>
<keyword evidence="4 5" id="KW-0067">ATP-binding</keyword>
<keyword evidence="9" id="KW-1185">Reference proteome</keyword>
<keyword evidence="2 5" id="KW-0547">Nucleotide-binding</keyword>
<dbReference type="CDD" id="cd14014">
    <property type="entry name" value="STKc_PknB_like"/>
    <property type="match status" value="1"/>
</dbReference>
<dbReference type="PROSITE" id="PS00107">
    <property type="entry name" value="PROTEIN_KINASE_ATP"/>
    <property type="match status" value="1"/>
</dbReference>
<dbReference type="PROSITE" id="PS00108">
    <property type="entry name" value="PROTEIN_KINASE_ST"/>
    <property type="match status" value="1"/>
</dbReference>
<evidence type="ECO:0000256" key="2">
    <source>
        <dbReference type="ARBA" id="ARBA00022741"/>
    </source>
</evidence>
<dbReference type="InterPro" id="IPR000719">
    <property type="entry name" value="Prot_kinase_dom"/>
</dbReference>
<feature type="compositionally biased region" description="Pro residues" evidence="6">
    <location>
        <begin position="329"/>
        <end position="340"/>
    </location>
</feature>
<dbReference type="InterPro" id="IPR011009">
    <property type="entry name" value="Kinase-like_dom_sf"/>
</dbReference>
<evidence type="ECO:0000259" key="7">
    <source>
        <dbReference type="PROSITE" id="PS50011"/>
    </source>
</evidence>
<dbReference type="Gene3D" id="1.10.510.10">
    <property type="entry name" value="Transferase(Phosphotransferase) domain 1"/>
    <property type="match status" value="1"/>
</dbReference>
<dbReference type="AlphaFoldDB" id="A0A7H8NAA2"/>
<dbReference type="GO" id="GO:0005524">
    <property type="term" value="F:ATP binding"/>
    <property type="evidence" value="ECO:0007669"/>
    <property type="project" value="UniProtKB-UniRule"/>
</dbReference>
<feature type="compositionally biased region" description="Gly residues" evidence="6">
    <location>
        <begin position="493"/>
        <end position="504"/>
    </location>
</feature>
<evidence type="ECO:0000256" key="6">
    <source>
        <dbReference type="SAM" id="MobiDB-lite"/>
    </source>
</evidence>
<feature type="region of interest" description="Disordered" evidence="6">
    <location>
        <begin position="1"/>
        <end position="24"/>
    </location>
</feature>
<feature type="compositionally biased region" description="Low complexity" evidence="6">
    <location>
        <begin position="405"/>
        <end position="444"/>
    </location>
</feature>
<evidence type="ECO:0000256" key="4">
    <source>
        <dbReference type="ARBA" id="ARBA00022840"/>
    </source>
</evidence>
<evidence type="ECO:0000313" key="9">
    <source>
        <dbReference type="Proteomes" id="UP000509303"/>
    </source>
</evidence>
<reference evidence="8 9" key="1">
    <citation type="submission" date="2020-06" db="EMBL/GenBank/DDBJ databases">
        <title>Genome mining for natural products.</title>
        <authorList>
            <person name="Zhang B."/>
            <person name="Shi J."/>
            <person name="Ge H."/>
        </authorList>
    </citation>
    <scope>NUCLEOTIDE SEQUENCE [LARGE SCALE GENOMIC DNA]</scope>
    <source>
        <strain evidence="8 9">NA00687</strain>
    </source>
</reference>
<name>A0A7H8NAA2_9ACTN</name>
<protein>
    <submittedName>
        <fullName evidence="8">Protein kinase</fullName>
    </submittedName>
</protein>
<dbReference type="InterPro" id="IPR017441">
    <property type="entry name" value="Protein_kinase_ATP_BS"/>
</dbReference>
<evidence type="ECO:0000256" key="3">
    <source>
        <dbReference type="ARBA" id="ARBA00022777"/>
    </source>
</evidence>